<dbReference type="InterPro" id="IPR037219">
    <property type="entry name" value="Peptidase_M41-like"/>
</dbReference>
<dbReference type="GO" id="GO:0008270">
    <property type="term" value="F:zinc ion binding"/>
    <property type="evidence" value="ECO:0007669"/>
    <property type="project" value="UniProtKB-UniRule"/>
</dbReference>
<organism evidence="18 19">
    <name type="scientific">Fusobacterium equinum</name>
    <dbReference type="NCBI Taxonomy" id="134605"/>
    <lineage>
        <taxon>Bacteria</taxon>
        <taxon>Fusobacteriati</taxon>
        <taxon>Fusobacteriota</taxon>
        <taxon>Fusobacteriia</taxon>
        <taxon>Fusobacteriales</taxon>
        <taxon>Fusobacteriaceae</taxon>
        <taxon>Fusobacterium</taxon>
    </lineage>
</organism>
<dbReference type="Gene3D" id="1.10.8.60">
    <property type="match status" value="1"/>
</dbReference>
<dbReference type="HAMAP" id="MF_01458">
    <property type="entry name" value="FtsH"/>
    <property type="match status" value="1"/>
</dbReference>
<keyword evidence="5 14" id="KW-0479">Metal-binding</keyword>
<comment type="similarity">
    <text evidence="13 14">In the central section; belongs to the AAA ATPase family.</text>
</comment>
<keyword evidence="9 14" id="KW-0067">ATP-binding</keyword>
<dbReference type="SMART" id="SM00382">
    <property type="entry name" value="AAA"/>
    <property type="match status" value="1"/>
</dbReference>
<keyword evidence="8 14" id="KW-0862">Zinc</keyword>
<evidence type="ECO:0000256" key="13">
    <source>
        <dbReference type="ARBA" id="ARBA00061570"/>
    </source>
</evidence>
<feature type="region of interest" description="Disordered" evidence="16">
    <location>
        <begin position="1"/>
        <end position="89"/>
    </location>
</feature>
<dbReference type="NCBIfam" id="TIGR01241">
    <property type="entry name" value="FtsH_fam"/>
    <property type="match status" value="1"/>
</dbReference>
<name>A0A133NA71_9FUSO</name>
<feature type="compositionally biased region" description="Basic and acidic residues" evidence="16">
    <location>
        <begin position="56"/>
        <end position="89"/>
    </location>
</feature>
<evidence type="ECO:0000256" key="15">
    <source>
        <dbReference type="RuleBase" id="RU003651"/>
    </source>
</evidence>
<keyword evidence="19" id="KW-1185">Reference proteome</keyword>
<dbReference type="InterPro" id="IPR041569">
    <property type="entry name" value="AAA_lid_3"/>
</dbReference>
<evidence type="ECO:0000256" key="4">
    <source>
        <dbReference type="ARBA" id="ARBA00022692"/>
    </source>
</evidence>
<dbReference type="Pfam" id="PF17862">
    <property type="entry name" value="AAA_lid_3"/>
    <property type="match status" value="1"/>
</dbReference>
<dbReference type="InterPro" id="IPR003593">
    <property type="entry name" value="AAA+_ATPase"/>
</dbReference>
<keyword evidence="6 14" id="KW-0547">Nucleotide-binding</keyword>
<dbReference type="GO" id="GO:0016887">
    <property type="term" value="F:ATP hydrolysis activity"/>
    <property type="evidence" value="ECO:0007669"/>
    <property type="project" value="UniProtKB-UniRule"/>
</dbReference>
<dbReference type="InterPro" id="IPR003959">
    <property type="entry name" value="ATPase_AAA_core"/>
</dbReference>
<protein>
    <recommendedName>
        <fullName evidence="14">ATP-dependent zinc metalloprotease FtsH</fullName>
        <ecNumber evidence="14">3.4.24.-</ecNumber>
    </recommendedName>
</protein>
<dbReference type="EC" id="3.4.24.-" evidence="14"/>
<feature type="compositionally biased region" description="Acidic residues" evidence="16">
    <location>
        <begin position="41"/>
        <end position="50"/>
    </location>
</feature>
<comment type="subcellular location">
    <subcellularLocation>
        <location evidence="14">Cell membrane</location>
        <topology evidence="14">Multi-pass membrane protein</topology>
        <orientation evidence="14">Cytoplasmic side</orientation>
    </subcellularLocation>
    <subcellularLocation>
        <location evidence="1">Membrane</location>
    </subcellularLocation>
</comment>
<evidence type="ECO:0000256" key="2">
    <source>
        <dbReference type="ARBA" id="ARBA00010044"/>
    </source>
</evidence>
<accession>A0A133NA71</accession>
<dbReference type="InterPro" id="IPR005936">
    <property type="entry name" value="FtsH"/>
</dbReference>
<evidence type="ECO:0000256" key="12">
    <source>
        <dbReference type="ARBA" id="ARBA00023136"/>
    </source>
</evidence>
<evidence type="ECO:0000256" key="7">
    <source>
        <dbReference type="ARBA" id="ARBA00022801"/>
    </source>
</evidence>
<evidence type="ECO:0000256" key="10">
    <source>
        <dbReference type="ARBA" id="ARBA00022989"/>
    </source>
</evidence>
<dbReference type="GO" id="GO:0004222">
    <property type="term" value="F:metalloendopeptidase activity"/>
    <property type="evidence" value="ECO:0007669"/>
    <property type="project" value="InterPro"/>
</dbReference>
<keyword evidence="7 14" id="KW-0378">Hydrolase</keyword>
<comment type="function">
    <text evidence="14">Acts as a processive, ATP-dependent zinc metallopeptidase for both cytoplasmic and membrane proteins. Plays a role in the quality control of integral membrane proteins.</text>
</comment>
<evidence type="ECO:0000256" key="11">
    <source>
        <dbReference type="ARBA" id="ARBA00023049"/>
    </source>
</evidence>
<dbReference type="Pfam" id="PF01434">
    <property type="entry name" value="Peptidase_M41"/>
    <property type="match status" value="1"/>
</dbReference>
<feature type="transmembrane region" description="Helical" evidence="14">
    <location>
        <begin position="123"/>
        <end position="141"/>
    </location>
</feature>
<keyword evidence="10 14" id="KW-1133">Transmembrane helix</keyword>
<keyword evidence="14" id="KW-1003">Cell membrane</keyword>
<evidence type="ECO:0000256" key="1">
    <source>
        <dbReference type="ARBA" id="ARBA00004370"/>
    </source>
</evidence>
<dbReference type="STRING" id="134605.HMPREF3206_01581"/>
<feature type="active site" evidence="14">
    <location>
        <position position="564"/>
    </location>
</feature>
<dbReference type="PANTHER" id="PTHR23076:SF97">
    <property type="entry name" value="ATP-DEPENDENT ZINC METALLOPROTEASE YME1L1"/>
    <property type="match status" value="1"/>
</dbReference>
<dbReference type="Pfam" id="PF00004">
    <property type="entry name" value="AAA"/>
    <property type="match status" value="1"/>
</dbReference>
<dbReference type="InterPro" id="IPR027417">
    <property type="entry name" value="P-loop_NTPase"/>
</dbReference>
<dbReference type="CDD" id="cd19501">
    <property type="entry name" value="RecA-like_FtsH"/>
    <property type="match status" value="1"/>
</dbReference>
<dbReference type="PATRIC" id="fig|134605.3.peg.1560"/>
<dbReference type="EMBL" id="LRPX01000083">
    <property type="protein sequence ID" value="KXA13123.1"/>
    <property type="molecule type" value="Genomic_DNA"/>
</dbReference>
<proteinExistence type="inferred from homology"/>
<evidence type="ECO:0000256" key="8">
    <source>
        <dbReference type="ARBA" id="ARBA00022833"/>
    </source>
</evidence>
<feature type="domain" description="AAA+ ATPase" evidence="17">
    <location>
        <begin position="333"/>
        <end position="472"/>
    </location>
</feature>
<evidence type="ECO:0000256" key="5">
    <source>
        <dbReference type="ARBA" id="ARBA00022723"/>
    </source>
</evidence>
<comment type="similarity">
    <text evidence="15">Belongs to the AAA ATPase family.</text>
</comment>
<feature type="transmembrane region" description="Helical" evidence="14">
    <location>
        <begin position="245"/>
        <end position="266"/>
    </location>
</feature>
<keyword evidence="12 14" id="KW-0472">Membrane</keyword>
<evidence type="ECO:0000256" key="6">
    <source>
        <dbReference type="ARBA" id="ARBA00022741"/>
    </source>
</evidence>
<dbReference type="SUPFAM" id="SSF140990">
    <property type="entry name" value="FtsH protease domain-like"/>
    <property type="match status" value="1"/>
</dbReference>
<feature type="binding site" evidence="14">
    <location>
        <begin position="341"/>
        <end position="348"/>
    </location>
    <ligand>
        <name>ATP</name>
        <dbReference type="ChEBI" id="CHEBI:30616"/>
    </ligand>
</feature>
<evidence type="ECO:0000259" key="17">
    <source>
        <dbReference type="SMART" id="SM00382"/>
    </source>
</evidence>
<keyword evidence="4 14" id="KW-0812">Transmembrane</keyword>
<dbReference type="Gene3D" id="1.20.58.760">
    <property type="entry name" value="Peptidase M41"/>
    <property type="match status" value="1"/>
</dbReference>
<comment type="similarity">
    <text evidence="2 14">In the C-terminal section; belongs to the peptidase M41 family.</text>
</comment>
<gene>
    <name evidence="14" type="primary">ftsH</name>
    <name evidence="18" type="ORF">HMPREF3206_01581</name>
</gene>
<evidence type="ECO:0000313" key="19">
    <source>
        <dbReference type="Proteomes" id="UP000070617"/>
    </source>
</evidence>
<keyword evidence="11 14" id="KW-0482">Metalloprotease</keyword>
<dbReference type="SUPFAM" id="SSF52540">
    <property type="entry name" value="P-loop containing nucleoside triphosphate hydrolases"/>
    <property type="match status" value="1"/>
</dbReference>
<feature type="binding site" evidence="14">
    <location>
        <position position="567"/>
    </location>
    <ligand>
        <name>Zn(2+)</name>
        <dbReference type="ChEBI" id="CHEBI:29105"/>
        <note>catalytic</note>
    </ligand>
</feature>
<dbReference type="Gene3D" id="3.40.50.300">
    <property type="entry name" value="P-loop containing nucleotide triphosphate hydrolases"/>
    <property type="match status" value="1"/>
</dbReference>
<dbReference type="GO" id="GO:0030163">
    <property type="term" value="P:protein catabolic process"/>
    <property type="evidence" value="ECO:0007669"/>
    <property type="project" value="UniProtKB-UniRule"/>
</dbReference>
<dbReference type="InterPro" id="IPR003960">
    <property type="entry name" value="ATPase_AAA_CS"/>
</dbReference>
<keyword evidence="3 14" id="KW-0645">Protease</keyword>
<dbReference type="GO" id="GO:0005524">
    <property type="term" value="F:ATP binding"/>
    <property type="evidence" value="ECO:0007669"/>
    <property type="project" value="UniProtKB-UniRule"/>
</dbReference>
<sequence>MEQNRRWKNNMYKNRGGQTLSDKQEKDIMEQEEQKELQETASEENIEQENQELQTEEGKKEEEIHKTLEEESKKDTTSRTQEENKKTEKRIYINNEEDLKKILRESFGNSKNNKNPKKLGGKFNFVGFLLLVFIVAVVLSFPKFMKDSKSGEELHEVSYTSFVKSIDEKKFQRIEEREGYLYGYLSGEKEEFRLNVSEEKTGTTATVVYKARMITDRLGEDSNVVSKMEAAGLDVKAIPPAQTPFILNLLASWLPILLLIGVWVFMLRGVGKGGGGGPQIFNVGKSKAKENGENITQISFADVAGIDEAKQELEEVVEFLREPEKFKKIGARIPKGVLLLGSPGTGKTLLAKAVAGEAKVPFFSMSGSEFVEMFVGVGASRVRDLFAKARKNAPCIVFIDEIDAVGRKRGTGQGGGNDEREQTLNQLLVEMDGFGNEETIIVLAATNRPDVLDRALKRPGRFDRQVYVDKPDLKGRVEILKVHAKNKKFSQDVDFEIIGKKTAGLVGADLANILNEAAIIAARANRDEINMMDLEEASEKVEMGPEKKSKVVSERDKKLTAYHETGHAIARYALGSEEKVHKITIIPRGAAGGYTMSLPAEEKSYQTKQDLLDFMVFAYGGRAAEEIVFGKENISTGASNDIERATAYAKAIVTRFGMVDEFGPILLDGTQEGDMFERKYYSEQTGKEIDDVVRKIIKTQYQKTLDILKENRDKLEAVTKVILEKETIMGDEFEKIMSSDTKEFTNEV</sequence>
<dbReference type="GO" id="GO:0005886">
    <property type="term" value="C:plasma membrane"/>
    <property type="evidence" value="ECO:0007669"/>
    <property type="project" value="UniProtKB-SubCell"/>
</dbReference>
<feature type="binding site" evidence="14">
    <location>
        <position position="641"/>
    </location>
    <ligand>
        <name>Zn(2+)</name>
        <dbReference type="ChEBI" id="CHEBI:29105"/>
        <note>catalytic</note>
    </ligand>
</feature>
<dbReference type="FunFam" id="1.20.58.760:FF:000001">
    <property type="entry name" value="ATP-dependent zinc metalloprotease FtsH"/>
    <property type="match status" value="1"/>
</dbReference>
<feature type="binding site" evidence="14">
    <location>
        <position position="563"/>
    </location>
    <ligand>
        <name>Zn(2+)</name>
        <dbReference type="ChEBI" id="CHEBI:29105"/>
        <note>catalytic</note>
    </ligand>
</feature>
<dbReference type="AlphaFoldDB" id="A0A133NA71"/>
<evidence type="ECO:0000256" key="14">
    <source>
        <dbReference type="HAMAP-Rule" id="MF_01458"/>
    </source>
</evidence>
<dbReference type="Proteomes" id="UP000070617">
    <property type="component" value="Unassembled WGS sequence"/>
</dbReference>
<dbReference type="PANTHER" id="PTHR23076">
    <property type="entry name" value="METALLOPROTEASE M41 FTSH"/>
    <property type="match status" value="1"/>
</dbReference>
<dbReference type="PROSITE" id="PS00674">
    <property type="entry name" value="AAA"/>
    <property type="match status" value="1"/>
</dbReference>
<comment type="caution">
    <text evidence="18">The sequence shown here is derived from an EMBL/GenBank/DDBJ whole genome shotgun (WGS) entry which is preliminary data.</text>
</comment>
<reference evidence="19" key="1">
    <citation type="submission" date="2016-01" db="EMBL/GenBank/DDBJ databases">
        <authorList>
            <person name="Mitreva M."/>
            <person name="Pepin K.H."/>
            <person name="Mihindukulasuriya K.A."/>
            <person name="Fulton R."/>
            <person name="Fronick C."/>
            <person name="O'Laughlin M."/>
            <person name="Miner T."/>
            <person name="Herter B."/>
            <person name="Rosa B.A."/>
            <person name="Cordes M."/>
            <person name="Tomlinson C."/>
            <person name="Wollam A."/>
            <person name="Palsikar V.B."/>
            <person name="Mardis E.R."/>
            <person name="Wilson R.K."/>
        </authorList>
    </citation>
    <scope>NUCLEOTIDE SEQUENCE [LARGE SCALE GENOMIC DNA]</scope>
    <source>
        <strain evidence="19">CMW8396</strain>
    </source>
</reference>
<dbReference type="GO" id="GO:0006508">
    <property type="term" value="P:proteolysis"/>
    <property type="evidence" value="ECO:0007669"/>
    <property type="project" value="UniProtKB-KW"/>
</dbReference>
<dbReference type="InterPro" id="IPR000642">
    <property type="entry name" value="Peptidase_M41"/>
</dbReference>
<evidence type="ECO:0000256" key="9">
    <source>
        <dbReference type="ARBA" id="ARBA00022840"/>
    </source>
</evidence>
<evidence type="ECO:0000256" key="16">
    <source>
        <dbReference type="SAM" id="MobiDB-lite"/>
    </source>
</evidence>
<evidence type="ECO:0000256" key="3">
    <source>
        <dbReference type="ARBA" id="ARBA00022670"/>
    </source>
</evidence>
<evidence type="ECO:0000313" key="18">
    <source>
        <dbReference type="EMBL" id="KXA13123.1"/>
    </source>
</evidence>
<comment type="cofactor">
    <cofactor evidence="14">
        <name>Zn(2+)</name>
        <dbReference type="ChEBI" id="CHEBI:29105"/>
    </cofactor>
    <text evidence="14">Binds 1 zinc ion per subunit.</text>
</comment>
<dbReference type="FunFam" id="3.40.50.300:FF:000001">
    <property type="entry name" value="ATP-dependent zinc metalloprotease FtsH"/>
    <property type="match status" value="1"/>
</dbReference>
<feature type="compositionally biased region" description="Basic and acidic residues" evidence="16">
    <location>
        <begin position="22"/>
        <end position="38"/>
    </location>
</feature>
<dbReference type="FunFam" id="1.10.8.60:FF:000001">
    <property type="entry name" value="ATP-dependent zinc metalloprotease FtsH"/>
    <property type="match status" value="1"/>
</dbReference>
<comment type="subunit">
    <text evidence="14">Homohexamer.</text>
</comment>
<dbReference type="GO" id="GO:0004176">
    <property type="term" value="F:ATP-dependent peptidase activity"/>
    <property type="evidence" value="ECO:0007669"/>
    <property type="project" value="InterPro"/>
</dbReference>